<dbReference type="Gene3D" id="1.20.80.10">
    <property type="match status" value="1"/>
</dbReference>
<feature type="transmembrane region" description="Helical" evidence="3">
    <location>
        <begin position="28"/>
        <end position="46"/>
    </location>
</feature>
<dbReference type="SUPFAM" id="SSF47027">
    <property type="entry name" value="Acyl-CoA binding protein"/>
    <property type="match status" value="1"/>
</dbReference>
<dbReference type="GO" id="GO:0006631">
    <property type="term" value="P:fatty acid metabolic process"/>
    <property type="evidence" value="ECO:0007669"/>
    <property type="project" value="TreeGrafter"/>
</dbReference>
<dbReference type="Proteomes" id="UP001168098">
    <property type="component" value="Unassembled WGS sequence"/>
</dbReference>
<keyword evidence="3" id="KW-0812">Transmembrane</keyword>
<comment type="similarity">
    <text evidence="1">Belongs to the ACBP family.</text>
</comment>
<dbReference type="InterPro" id="IPR000582">
    <property type="entry name" value="Acyl-CoA-binding_protein"/>
</dbReference>
<protein>
    <recommendedName>
        <fullName evidence="4">ACB domain-containing protein</fullName>
    </recommendedName>
</protein>
<keyword evidence="3" id="KW-1133">Transmembrane helix</keyword>
<evidence type="ECO:0000256" key="3">
    <source>
        <dbReference type="SAM" id="Phobius"/>
    </source>
</evidence>
<evidence type="ECO:0000256" key="1">
    <source>
        <dbReference type="ARBA" id="ARBA00005567"/>
    </source>
</evidence>
<organism evidence="5 6">
    <name type="scientific">Vitis rotundifolia</name>
    <name type="common">Muscadine grape</name>
    <dbReference type="NCBI Taxonomy" id="103349"/>
    <lineage>
        <taxon>Eukaryota</taxon>
        <taxon>Viridiplantae</taxon>
        <taxon>Streptophyta</taxon>
        <taxon>Embryophyta</taxon>
        <taxon>Tracheophyta</taxon>
        <taxon>Spermatophyta</taxon>
        <taxon>Magnoliopsida</taxon>
        <taxon>eudicotyledons</taxon>
        <taxon>Gunneridae</taxon>
        <taxon>Pentapetalae</taxon>
        <taxon>rosids</taxon>
        <taxon>Vitales</taxon>
        <taxon>Vitaceae</taxon>
        <taxon>Viteae</taxon>
        <taxon>Vitis</taxon>
    </lineage>
</organism>
<evidence type="ECO:0000313" key="5">
    <source>
        <dbReference type="EMBL" id="KAJ9670530.1"/>
    </source>
</evidence>
<evidence type="ECO:0000256" key="2">
    <source>
        <dbReference type="ARBA" id="ARBA00023121"/>
    </source>
</evidence>
<proteinExistence type="inferred from homology"/>
<dbReference type="Pfam" id="PF00887">
    <property type="entry name" value="ACBP"/>
    <property type="match status" value="1"/>
</dbReference>
<keyword evidence="6" id="KW-1185">Reference proteome</keyword>
<keyword evidence="3" id="KW-0472">Membrane</keyword>
<evidence type="ECO:0000259" key="4">
    <source>
        <dbReference type="PROSITE" id="PS51228"/>
    </source>
</evidence>
<evidence type="ECO:0000313" key="6">
    <source>
        <dbReference type="Proteomes" id="UP001168098"/>
    </source>
</evidence>
<sequence>MLLLWYIRLLSFIGLCSLATYISKAMELFHELFLTVAISVIFSFVLSKILSLAAGGGVQDDVLLGSCKDGESERGGRFVGVGSGLEICEGESVLAKLEVQEVLNDVDVGLEERLMEGGCGGKTVEVCGIVADLVEECVEDEGGSEKREAVEDDAAVGLEKRLMEGGYGEKTVEVGEIAADLVEECVEDEVRSEKREAVEDDVAVGLEKRLMEEGCGEKTVEACDGVGGVEADLVEEYAEDEWNSEKREAVEEDAVVGLEEKLVKGDCGEGTVEVSDGVSGVEADLVDDEGCSEKIEAVVGLEEKLTKGDCGEKTVEVCDKVNEVEANLVDECVDDEGNSEKSEAVGLERVGKNEVGDEREEFFDDDWEGIQRSELDGAFGAAAAFVGSEKNANHILNLNSDVKMQLYGLHKVAIEGPCREPPPMALKISARAKWNAWQRLGNMSPEAAMDQYVALLSRDIPGWSADDPHEAVNIFVQMQEHQGS</sequence>
<dbReference type="PROSITE" id="PS51228">
    <property type="entry name" value="ACB_2"/>
    <property type="match status" value="1"/>
</dbReference>
<comment type="caution">
    <text evidence="5">The sequence shown here is derived from an EMBL/GenBank/DDBJ whole genome shotgun (WGS) entry which is preliminary data.</text>
</comment>
<dbReference type="InterPro" id="IPR014352">
    <property type="entry name" value="FERM/acyl-CoA-bd_prot_sf"/>
</dbReference>
<dbReference type="InterPro" id="IPR035984">
    <property type="entry name" value="Acyl-CoA-binding_sf"/>
</dbReference>
<keyword evidence="2" id="KW-0446">Lipid-binding</keyword>
<dbReference type="PANTHER" id="PTHR23310:SF122">
    <property type="entry name" value="ACYL-COA-BINDING DOMAIN-CONTAINING PROTEIN 3"/>
    <property type="match status" value="1"/>
</dbReference>
<dbReference type="GO" id="GO:0000062">
    <property type="term" value="F:fatty-acyl-CoA binding"/>
    <property type="evidence" value="ECO:0007669"/>
    <property type="project" value="InterPro"/>
</dbReference>
<name>A0AA38YHF7_VITRO</name>
<gene>
    <name evidence="5" type="ORF">PVL29_026825</name>
</gene>
<dbReference type="EMBL" id="JARBHA010000020">
    <property type="protein sequence ID" value="KAJ9670530.1"/>
    <property type="molecule type" value="Genomic_DNA"/>
</dbReference>
<reference evidence="5 6" key="1">
    <citation type="journal article" date="2023" name="BMC Biotechnol.">
        <title>Vitis rotundifolia cv Carlos genome sequencing.</title>
        <authorList>
            <person name="Huff M."/>
            <person name="Hulse-Kemp A."/>
            <person name="Scheffler B."/>
            <person name="Youngblood R."/>
            <person name="Simpson S."/>
            <person name="Babiker E."/>
            <person name="Staton M."/>
        </authorList>
    </citation>
    <scope>NUCLEOTIDE SEQUENCE [LARGE SCALE GENOMIC DNA]</scope>
    <source>
        <tissue evidence="5">Leaf</tissue>
    </source>
</reference>
<accession>A0AA38YHF7</accession>
<dbReference type="AlphaFoldDB" id="A0AA38YHF7"/>
<dbReference type="PANTHER" id="PTHR23310">
    <property type="entry name" value="ACYL-COA-BINDING PROTEIN, ACBP"/>
    <property type="match status" value="1"/>
</dbReference>
<feature type="domain" description="ACB" evidence="4">
    <location>
        <begin position="375"/>
        <end position="465"/>
    </location>
</feature>